<organism evidence="4">
    <name type="scientific">Streptococcus agalactiae</name>
    <dbReference type="NCBI Taxonomy" id="1311"/>
    <lineage>
        <taxon>Bacteria</taxon>
        <taxon>Bacillati</taxon>
        <taxon>Bacillota</taxon>
        <taxon>Bacilli</taxon>
        <taxon>Lactobacillales</taxon>
        <taxon>Streptococcaceae</taxon>
        <taxon>Streptococcus</taxon>
    </lineage>
</organism>
<dbReference type="Gene3D" id="3.90.550.10">
    <property type="entry name" value="Spore Coat Polysaccharide Biosynthesis Protein SpsA, Chain A"/>
    <property type="match status" value="1"/>
</dbReference>
<dbReference type="RefSeq" id="WP_126418204.1">
    <property type="nucleotide sequence ID" value="NZ_JBDKVQ010000001.1"/>
</dbReference>
<gene>
    <name evidence="4" type="primary">cpsJ</name>
</gene>
<evidence type="ECO:0000256" key="2">
    <source>
        <dbReference type="ARBA" id="ARBA00022679"/>
    </source>
</evidence>
<reference evidence="4" key="1">
    <citation type="submission" date="2016-12" db="EMBL/GenBank/DDBJ databases">
        <title>Comparison of molecular serotyping approaches of Streptococcus agalactiae from genomic sequences.</title>
        <authorList>
            <person name="Kapatai G."/>
            <person name="Patel D."/>
            <person name="Efstratiou A."/>
            <person name="Chalker V.J."/>
        </authorList>
    </citation>
    <scope>NUCLEOTIDE SEQUENCE</scope>
    <source>
        <strain evidence="4">7271</strain>
    </source>
</reference>
<dbReference type="AlphaFoldDB" id="A0A1N6LYV4"/>
<dbReference type="EMBL" id="LT671990">
    <property type="protein sequence ID" value="SIO74099.1"/>
    <property type="molecule type" value="Genomic_DNA"/>
</dbReference>
<accession>A0A1N6LYV4</accession>
<dbReference type="GO" id="GO:0016757">
    <property type="term" value="F:glycosyltransferase activity"/>
    <property type="evidence" value="ECO:0007669"/>
    <property type="project" value="UniProtKB-KW"/>
</dbReference>
<evidence type="ECO:0000256" key="1">
    <source>
        <dbReference type="ARBA" id="ARBA00022676"/>
    </source>
</evidence>
<keyword evidence="1" id="KW-0328">Glycosyltransferase</keyword>
<dbReference type="InterPro" id="IPR029044">
    <property type="entry name" value="Nucleotide-diphossugar_trans"/>
</dbReference>
<evidence type="ECO:0000313" key="4">
    <source>
        <dbReference type="EMBL" id="SIO74099.1"/>
    </source>
</evidence>
<reference evidence="4" key="2">
    <citation type="submission" date="2016-12" db="EMBL/GenBank/DDBJ databases">
        <authorList>
            <person name="Song W.-J."/>
            <person name="Kurnit D.M."/>
        </authorList>
    </citation>
    <scope>NUCLEOTIDE SEQUENCE</scope>
    <source>
        <strain evidence="4">7271</strain>
    </source>
</reference>
<dbReference type="Pfam" id="PF00535">
    <property type="entry name" value="Glycos_transf_2"/>
    <property type="match status" value="1"/>
</dbReference>
<dbReference type="PANTHER" id="PTHR22916">
    <property type="entry name" value="GLYCOSYLTRANSFERASE"/>
    <property type="match status" value="1"/>
</dbReference>
<sequence>MKKISVIIPVYNVQSFLNECIDSVLAQTYSNLEIILVDDGSTDTSGDICDYYSKKDRRILVFHKNNGGLSDARNYGISRATGDYIYLLDSDDYLYKEDAIEKMVGCSKGYDSDIVLACYVERIGQRIINIVLENETIETISPLQAIRNIYNYDDYKAIFTVAHNKLYKRELFSTMCYPVGKLHEDEFLTYKLYLKAKNIIFFRYNTYVYRIREDSIMTGSYNVKRLHAIEALQERIHLLKEYPELVFQSEKALIKTMEVNLTELYKNDFYKEFYTLRNEYQRTILDFIERQGVLLKVKYSLKYCILYFKILNYKRKKNMNK</sequence>
<feature type="domain" description="Glycosyltransferase 2-like" evidence="3">
    <location>
        <begin position="5"/>
        <end position="173"/>
    </location>
</feature>
<dbReference type="InterPro" id="IPR001173">
    <property type="entry name" value="Glyco_trans_2-like"/>
</dbReference>
<dbReference type="PANTHER" id="PTHR22916:SF51">
    <property type="entry name" value="GLYCOSYLTRANSFERASE EPSH-RELATED"/>
    <property type="match status" value="1"/>
</dbReference>
<dbReference type="CDD" id="cd00761">
    <property type="entry name" value="Glyco_tranf_GTA_type"/>
    <property type="match status" value="1"/>
</dbReference>
<name>A0A1N6LYV4_STRAG</name>
<keyword evidence="2" id="KW-0808">Transferase</keyword>
<evidence type="ECO:0000259" key="3">
    <source>
        <dbReference type="Pfam" id="PF00535"/>
    </source>
</evidence>
<proteinExistence type="predicted"/>
<dbReference type="SUPFAM" id="SSF53448">
    <property type="entry name" value="Nucleotide-diphospho-sugar transferases"/>
    <property type="match status" value="1"/>
</dbReference>
<protein>
    <submittedName>
        <fullName evidence="4">Capsular polysaccharide biosynthesis protein CpsJ</fullName>
    </submittedName>
</protein>